<reference evidence="1 2" key="1">
    <citation type="journal article" date="2010" name="Stand. Genomic Sci.">
        <title>Complete genome sequence of Planctomyces limnophilus type strain (Mu 290).</title>
        <authorList>
            <person name="Labutti K."/>
            <person name="Sikorski J."/>
            <person name="Schneider S."/>
            <person name="Nolan M."/>
            <person name="Lucas S."/>
            <person name="Glavina Del Rio T."/>
            <person name="Tice H."/>
            <person name="Cheng J.F."/>
            <person name="Goodwin L."/>
            <person name="Pitluck S."/>
            <person name="Liolios K."/>
            <person name="Ivanova N."/>
            <person name="Mavromatis K."/>
            <person name="Mikhailova N."/>
            <person name="Pati A."/>
            <person name="Chen A."/>
            <person name="Palaniappan K."/>
            <person name="Land M."/>
            <person name="Hauser L."/>
            <person name="Chang Y.J."/>
            <person name="Jeffries C.D."/>
            <person name="Tindall B.J."/>
            <person name="Rohde M."/>
            <person name="Goker M."/>
            <person name="Woyke T."/>
            <person name="Bristow J."/>
            <person name="Eisen J.A."/>
            <person name="Markowitz V."/>
            <person name="Hugenholtz P."/>
            <person name="Kyrpides N.C."/>
            <person name="Klenk H.P."/>
            <person name="Lapidus A."/>
        </authorList>
    </citation>
    <scope>NUCLEOTIDE SEQUENCE [LARGE SCALE GENOMIC DNA]</scope>
    <source>
        <strain evidence="2">ATCC 43296 / DSM 3776 / IFAM 1008 / 290</strain>
    </source>
</reference>
<dbReference type="KEGG" id="plm:Plim_3350"/>
<sequence length="68" mass="7854">MHYVGTSCTLRKVETSFRTIIIGRNSQAAFSYEPNAAYLFIGSDKKMAVSLTSFRELYRQHCCQSRWP</sequence>
<keyword evidence="2" id="KW-1185">Reference proteome</keyword>
<proteinExistence type="predicted"/>
<dbReference type="HOGENOM" id="CLU_2790381_0_0_0"/>
<organism evidence="1 2">
    <name type="scientific">Planctopirus limnophila (strain ATCC 43296 / DSM 3776 / IFAM 1008 / Mu 290)</name>
    <name type="common">Planctomyces limnophilus</name>
    <dbReference type="NCBI Taxonomy" id="521674"/>
    <lineage>
        <taxon>Bacteria</taxon>
        <taxon>Pseudomonadati</taxon>
        <taxon>Planctomycetota</taxon>
        <taxon>Planctomycetia</taxon>
        <taxon>Planctomycetales</taxon>
        <taxon>Planctomycetaceae</taxon>
        <taxon>Planctopirus</taxon>
    </lineage>
</organism>
<evidence type="ECO:0000313" key="2">
    <source>
        <dbReference type="Proteomes" id="UP000002220"/>
    </source>
</evidence>
<name>D5SUB0_PLAL2</name>
<protein>
    <submittedName>
        <fullName evidence="1">Uncharacterized protein</fullName>
    </submittedName>
</protein>
<dbReference type="AlphaFoldDB" id="D5SUB0"/>
<dbReference type="EMBL" id="CP001744">
    <property type="protein sequence ID" value="ADG69163.1"/>
    <property type="molecule type" value="Genomic_DNA"/>
</dbReference>
<dbReference type="Proteomes" id="UP000002220">
    <property type="component" value="Chromosome"/>
</dbReference>
<dbReference type="STRING" id="521674.Plim_3350"/>
<accession>D5SUB0</accession>
<gene>
    <name evidence="1" type="ordered locus">Plim_3350</name>
</gene>
<evidence type="ECO:0000313" key="1">
    <source>
        <dbReference type="EMBL" id="ADG69163.1"/>
    </source>
</evidence>